<proteinExistence type="predicted"/>
<dbReference type="OrthoDB" id="5419666at2759"/>
<dbReference type="eggNOG" id="ENOG502SH1E">
    <property type="taxonomic scope" value="Eukaryota"/>
</dbReference>
<comment type="caution">
    <text evidence="2">The sequence shown here is derived from an EMBL/GenBank/DDBJ whole genome shotgun (WGS) entry which is preliminary data.</text>
</comment>
<feature type="compositionally biased region" description="Low complexity" evidence="1">
    <location>
        <begin position="92"/>
        <end position="109"/>
    </location>
</feature>
<feature type="compositionally biased region" description="Low complexity" evidence="1">
    <location>
        <begin position="192"/>
        <end position="226"/>
    </location>
</feature>
<keyword evidence="3" id="KW-1185">Reference proteome</keyword>
<organism evidence="2 3">
    <name type="scientific">Hypocrea atroviridis (strain ATCC 20476 / IMI 206040)</name>
    <name type="common">Trichoderma atroviride</name>
    <dbReference type="NCBI Taxonomy" id="452589"/>
    <lineage>
        <taxon>Eukaryota</taxon>
        <taxon>Fungi</taxon>
        <taxon>Dikarya</taxon>
        <taxon>Ascomycota</taxon>
        <taxon>Pezizomycotina</taxon>
        <taxon>Sordariomycetes</taxon>
        <taxon>Hypocreomycetidae</taxon>
        <taxon>Hypocreales</taxon>
        <taxon>Hypocreaceae</taxon>
        <taxon>Trichoderma</taxon>
    </lineage>
</organism>
<dbReference type="GeneID" id="25782117"/>
<reference evidence="2 3" key="1">
    <citation type="journal article" date="2011" name="Genome Biol.">
        <title>Comparative genome sequence analysis underscores mycoparasitism as the ancestral life style of Trichoderma.</title>
        <authorList>
            <person name="Kubicek C.P."/>
            <person name="Herrera-Estrella A."/>
            <person name="Seidl-Seiboth V."/>
            <person name="Martinez D.A."/>
            <person name="Druzhinina I.S."/>
            <person name="Thon M."/>
            <person name="Zeilinger S."/>
            <person name="Casas-Flores S."/>
            <person name="Horwitz B.A."/>
            <person name="Mukherjee P.K."/>
            <person name="Mukherjee M."/>
            <person name="Kredics L."/>
            <person name="Alcaraz L.D."/>
            <person name="Aerts A."/>
            <person name="Antal Z."/>
            <person name="Atanasova L."/>
            <person name="Cervantes-Badillo M.G."/>
            <person name="Challacombe J."/>
            <person name="Chertkov O."/>
            <person name="McCluskey K."/>
            <person name="Coulpier F."/>
            <person name="Deshpande N."/>
            <person name="von Doehren H."/>
            <person name="Ebbole D.J."/>
            <person name="Esquivel-Naranjo E.U."/>
            <person name="Fekete E."/>
            <person name="Flipphi M."/>
            <person name="Glaser F."/>
            <person name="Gomez-Rodriguez E.Y."/>
            <person name="Gruber S."/>
            <person name="Han C."/>
            <person name="Henrissat B."/>
            <person name="Hermosa R."/>
            <person name="Hernandez-Onate M."/>
            <person name="Karaffa L."/>
            <person name="Kosti I."/>
            <person name="Le Crom S."/>
            <person name="Lindquist E."/>
            <person name="Lucas S."/>
            <person name="Luebeck M."/>
            <person name="Luebeck P.S."/>
            <person name="Margeot A."/>
            <person name="Metz B."/>
            <person name="Misra M."/>
            <person name="Nevalainen H."/>
            <person name="Omann M."/>
            <person name="Packer N."/>
            <person name="Perrone G."/>
            <person name="Uresti-Rivera E.E."/>
            <person name="Salamov A."/>
            <person name="Schmoll M."/>
            <person name="Seiboth B."/>
            <person name="Shapiro H."/>
            <person name="Sukno S."/>
            <person name="Tamayo-Ramos J.A."/>
            <person name="Tisch D."/>
            <person name="Wiest A."/>
            <person name="Wilkinson H.H."/>
            <person name="Zhang M."/>
            <person name="Coutinho P.M."/>
            <person name="Kenerley C.M."/>
            <person name="Monte E."/>
            <person name="Baker S.E."/>
            <person name="Grigoriev I.V."/>
        </authorList>
    </citation>
    <scope>NUCLEOTIDE SEQUENCE [LARGE SCALE GENOMIC DNA]</scope>
    <source>
        <strain evidence="3">ATCC 20476 / IMI 206040</strain>
    </source>
</reference>
<accession>G9P451</accession>
<evidence type="ECO:0000313" key="2">
    <source>
        <dbReference type="EMBL" id="EHK41107.1"/>
    </source>
</evidence>
<sequence length="343" mass="36719">MSLSRAFTTRKLKLGSDADGKSPQRSHTLRHKISAPVQLVHTTNMLSYNAPDLPRVPGRNNSSDLPRVPGRNNSSDLPRVPTRINSSKSLTDSDSVETTESTPPTSPDVAQGERSPSPKPNHLSGYFKPANAKPAAAAPAEPEPTPAPMIPQRSPTHTKKNSVDAVARSRSITRISRDSELSAASRSLQAFSSRSPSVSTNSSAPSSAHSSMHSSAHNSSISSRLAKQPLAPAFPLAPAPTTVSAAPAAPAASSVQPSNATRRHVQKDSNPFGAELAQVTELAEEFSSRSQREQMDEDVEYMRSNNLVRLRTDDYLRMVQSLSSIFLSEPSHSAPKAAAPLWI</sequence>
<name>G9P451_HYPAI</name>
<feature type="compositionally biased region" description="Low complexity" evidence="1">
    <location>
        <begin position="241"/>
        <end position="258"/>
    </location>
</feature>
<feature type="compositionally biased region" description="Low complexity" evidence="1">
    <location>
        <begin position="129"/>
        <end position="140"/>
    </location>
</feature>
<feature type="compositionally biased region" description="Polar residues" evidence="1">
    <location>
        <begin position="182"/>
        <end position="191"/>
    </location>
</feature>
<dbReference type="EMBL" id="ABDG02000027">
    <property type="protein sequence ID" value="EHK41107.1"/>
    <property type="molecule type" value="Genomic_DNA"/>
</dbReference>
<dbReference type="Proteomes" id="UP000005426">
    <property type="component" value="Unassembled WGS sequence"/>
</dbReference>
<dbReference type="HOGENOM" id="CLU_052682_0_0_1"/>
<feature type="region of interest" description="Disordered" evidence="1">
    <location>
        <begin position="1"/>
        <end position="226"/>
    </location>
</feature>
<evidence type="ECO:0000256" key="1">
    <source>
        <dbReference type="SAM" id="MobiDB-lite"/>
    </source>
</evidence>
<dbReference type="KEGG" id="tatv:25782117"/>
<gene>
    <name evidence="2" type="ORF">TRIATDRAFT_301786</name>
</gene>
<dbReference type="OMA" id="LVHTTNM"/>
<dbReference type="AlphaFoldDB" id="G9P451"/>
<evidence type="ECO:0000313" key="3">
    <source>
        <dbReference type="Proteomes" id="UP000005426"/>
    </source>
</evidence>
<feature type="region of interest" description="Disordered" evidence="1">
    <location>
        <begin position="241"/>
        <end position="274"/>
    </location>
</feature>
<protein>
    <submittedName>
        <fullName evidence="2">Uncharacterized protein</fullName>
    </submittedName>
</protein>
<dbReference type="RefSeq" id="XP_013939494.1">
    <property type="nucleotide sequence ID" value="XM_014084019.1"/>
</dbReference>